<keyword evidence="2" id="KW-0456">Lyase</keyword>
<evidence type="ECO:0000256" key="1">
    <source>
        <dbReference type="SAM" id="Coils"/>
    </source>
</evidence>
<dbReference type="GO" id="GO:0016829">
    <property type="term" value="F:lyase activity"/>
    <property type="evidence" value="ECO:0007669"/>
    <property type="project" value="UniProtKB-KW"/>
</dbReference>
<organism evidence="2 3">
    <name type="scientific">Bacteroides uniformis</name>
    <dbReference type="NCBI Taxonomy" id="820"/>
    <lineage>
        <taxon>Bacteria</taxon>
        <taxon>Pseudomonadati</taxon>
        <taxon>Bacteroidota</taxon>
        <taxon>Bacteroidia</taxon>
        <taxon>Bacteroidales</taxon>
        <taxon>Bacteroidaceae</taxon>
        <taxon>Bacteroides</taxon>
    </lineage>
</organism>
<evidence type="ECO:0000313" key="3">
    <source>
        <dbReference type="Proteomes" id="UP001214113"/>
    </source>
</evidence>
<dbReference type="EMBL" id="JAQNSB010000024">
    <property type="protein sequence ID" value="MDC1856071.1"/>
    <property type="molecule type" value="Genomic_DNA"/>
</dbReference>
<keyword evidence="1" id="KW-0175">Coiled coil</keyword>
<feature type="coiled-coil region" evidence="1">
    <location>
        <begin position="49"/>
        <end position="76"/>
    </location>
</feature>
<evidence type="ECO:0000313" key="2">
    <source>
        <dbReference type="EMBL" id="MDC1856071.1"/>
    </source>
</evidence>
<protein>
    <submittedName>
        <fullName evidence="2">PL29 family lyase N-terminal domain-containing protein</fullName>
    </submittedName>
</protein>
<sequence>MKGNENERLFTFLFFKFINLKFSIMNKKFLSVILFSALMVGTAGTFTSCKDYDDDIDNLQEQITSNKDAIAALESQIKSGEWVSGVTSTDNGIVVTLGNGTSYTITNGEAGKDGVTPKIAVNNDKIQVSYDNGTTWTDLISLEDLKGEAGDAAETPIFSVGEDGHIYVQYGKDGEKQDLGVSTGGIYYVEDGAKLTIHIPNKEGVYEDIVLPRAAAISSIKAVTVKETDDKATIAEGATVNLVYGVAADKGEYFDGTPFAKGDILLPTKEANGVLNAQVNPTIADATVYKFQLVDSKGFSIFNLNAAVPNMTENALTTKAPTANKGIYDMAISFAAGVTTEEINKVKGQAFAIATKDAYDNEVLSAYDVTATATKAVTSSLTVKKATVEAEINQDFDLSACVDMENVIDVKYFIDTDQTAAADAAKAKITGTNIKGEVAGKTVVVSVKYLTATGKVDPTATKKISVKFINPAIENAFTQELVLKADNSKNVLVFDLTSLFDNTTTDLSSYKIEVGYAKFTVDVKDANGTVVFAKGTEAKAITTGKIVSGNATEKPNGYYKHTLTYSVNNTKVVPGTYEAEVTYGSSPKNTVKLTLIVKEDATSYDFKPLPLYFNGNAAVAYGTPVNDKINYNLKGLFGVEDWTNVTFSETVPAEYEKDGVKWTANKWIVDAEAANSGDIIVDKVAAKTGDKTGNFGGAYEPRSLKAIYTPYGNTYLTVVEYDFTLTIKSAVFEGTLDYVKYDTKAKKYVAGTPKEISVADEEAKITLKGDEIRGVTKTNVEYLGNSEADKFTKAGVETVSIALDDTAKKYLNISAADFTNEITLTPIADVTAPATTLTCNIVVSVVDEWGKTKTVNVPVVLK</sequence>
<comment type="caution">
    <text evidence="2">The sequence shown here is derived from an EMBL/GenBank/DDBJ whole genome shotgun (WGS) entry which is preliminary data.</text>
</comment>
<gene>
    <name evidence="2" type="ORF">POZ22_14955</name>
</gene>
<proteinExistence type="predicted"/>
<dbReference type="Proteomes" id="UP001214113">
    <property type="component" value="Unassembled WGS sequence"/>
</dbReference>
<accession>A0AAW6GH15</accession>
<name>A0AAW6GH15_BACUN</name>
<reference evidence="2" key="1">
    <citation type="submission" date="2022-10" db="EMBL/GenBank/DDBJ databases">
        <title>Human gut microbiome strain richness.</title>
        <authorList>
            <person name="Chen-Liaw A."/>
        </authorList>
    </citation>
    <scope>NUCLEOTIDE SEQUENCE</scope>
    <source>
        <strain evidence="2">BSD2780061687st1_G10_BSD2780061687b_171204</strain>
    </source>
</reference>
<dbReference type="RefSeq" id="WP_272195872.1">
    <property type="nucleotide sequence ID" value="NZ_JAQNSB010000024.1"/>
</dbReference>
<dbReference type="AlphaFoldDB" id="A0AAW6GH15"/>